<evidence type="ECO:0000256" key="3">
    <source>
        <dbReference type="ARBA" id="ARBA00023163"/>
    </source>
</evidence>
<dbReference type="Pfam" id="PF12833">
    <property type="entry name" value="HTH_18"/>
    <property type="match status" value="1"/>
</dbReference>
<reference evidence="5" key="2">
    <citation type="journal article" date="2014" name="ISME J.">
        <title>Microbial stratification in low pH oxic and suboxic macroscopic growths along an acid mine drainage.</title>
        <authorList>
            <person name="Mendez-Garcia C."/>
            <person name="Mesa V."/>
            <person name="Sprenger R.R."/>
            <person name="Richter M."/>
            <person name="Diez M.S."/>
            <person name="Solano J."/>
            <person name="Bargiela R."/>
            <person name="Golyshina O.V."/>
            <person name="Manteca A."/>
            <person name="Ramos J.L."/>
            <person name="Gallego J.R."/>
            <person name="Llorente I."/>
            <person name="Martins Dos Santos V.A."/>
            <person name="Jensen O.N."/>
            <person name="Pelaez A.I."/>
            <person name="Sanchez J."/>
            <person name="Ferrer M."/>
        </authorList>
    </citation>
    <scope>NUCLEOTIDE SEQUENCE</scope>
</reference>
<dbReference type="PRINTS" id="PR00032">
    <property type="entry name" value="HTHARAC"/>
</dbReference>
<reference evidence="5" key="1">
    <citation type="submission" date="2013-08" db="EMBL/GenBank/DDBJ databases">
        <authorList>
            <person name="Mendez C."/>
            <person name="Richter M."/>
            <person name="Ferrer M."/>
            <person name="Sanchez J."/>
        </authorList>
    </citation>
    <scope>NUCLEOTIDE SEQUENCE</scope>
</reference>
<dbReference type="Gene3D" id="1.10.10.60">
    <property type="entry name" value="Homeodomain-like"/>
    <property type="match status" value="1"/>
</dbReference>
<comment type="caution">
    <text evidence="5">The sequence shown here is derived from an EMBL/GenBank/DDBJ whole genome shotgun (WGS) entry which is preliminary data.</text>
</comment>
<dbReference type="EMBL" id="AUZX01000959">
    <property type="protein sequence ID" value="EQD80087.1"/>
    <property type="molecule type" value="Genomic_DNA"/>
</dbReference>
<evidence type="ECO:0000259" key="4">
    <source>
        <dbReference type="PROSITE" id="PS01124"/>
    </source>
</evidence>
<dbReference type="PROSITE" id="PS01124">
    <property type="entry name" value="HTH_ARAC_FAMILY_2"/>
    <property type="match status" value="1"/>
</dbReference>
<evidence type="ECO:0000256" key="2">
    <source>
        <dbReference type="ARBA" id="ARBA00023125"/>
    </source>
</evidence>
<dbReference type="AlphaFoldDB" id="T1CCM9"/>
<keyword evidence="1" id="KW-0805">Transcription regulation</keyword>
<dbReference type="InterPro" id="IPR018060">
    <property type="entry name" value="HTH_AraC"/>
</dbReference>
<dbReference type="SMART" id="SM00342">
    <property type="entry name" value="HTH_ARAC"/>
    <property type="match status" value="1"/>
</dbReference>
<feature type="domain" description="HTH araC/xylS-type" evidence="4">
    <location>
        <begin position="196"/>
        <end position="295"/>
    </location>
</feature>
<proteinExistence type="predicted"/>
<dbReference type="SUPFAM" id="SSF46689">
    <property type="entry name" value="Homeodomain-like"/>
    <property type="match status" value="2"/>
</dbReference>
<dbReference type="GO" id="GO:0003700">
    <property type="term" value="F:DNA-binding transcription factor activity"/>
    <property type="evidence" value="ECO:0007669"/>
    <property type="project" value="InterPro"/>
</dbReference>
<gene>
    <name evidence="5" type="ORF">B1A_01258</name>
</gene>
<keyword evidence="3" id="KW-0804">Transcription</keyword>
<dbReference type="PANTHER" id="PTHR46796">
    <property type="entry name" value="HTH-TYPE TRANSCRIPTIONAL ACTIVATOR RHAS-RELATED"/>
    <property type="match status" value="1"/>
</dbReference>
<evidence type="ECO:0000256" key="1">
    <source>
        <dbReference type="ARBA" id="ARBA00023015"/>
    </source>
</evidence>
<feature type="non-terminal residue" evidence="5">
    <location>
        <position position="1"/>
    </location>
</feature>
<dbReference type="GO" id="GO:0043565">
    <property type="term" value="F:sequence-specific DNA binding"/>
    <property type="evidence" value="ECO:0007669"/>
    <property type="project" value="InterPro"/>
</dbReference>
<dbReference type="InterPro" id="IPR009057">
    <property type="entry name" value="Homeodomain-like_sf"/>
</dbReference>
<keyword evidence="2" id="KW-0238">DNA-binding</keyword>
<dbReference type="InterPro" id="IPR020449">
    <property type="entry name" value="Tscrpt_reg_AraC-type_HTH"/>
</dbReference>
<organism evidence="5">
    <name type="scientific">mine drainage metagenome</name>
    <dbReference type="NCBI Taxonomy" id="410659"/>
    <lineage>
        <taxon>unclassified sequences</taxon>
        <taxon>metagenomes</taxon>
        <taxon>ecological metagenomes</taxon>
    </lineage>
</organism>
<protein>
    <submittedName>
        <fullName evidence="5">AraC family transcriptional regulator</fullName>
    </submittedName>
</protein>
<sequence length="299" mass="33158">PSSPRIYIQTAARDRVPYFKTPPLAAGGRSGLYVFEHRAVEAGSLPAHTFDTDILMLPVGPQAVRFQSRLNGRKVSGLIEPARFRFLARGDTLSTAWHAPVQGLFLTLTPALMSHALGDDRDSRPMELVSNIFPHQDQLLCHLVEAIATYVAGARPGGTLFEQSLLVATAVHVQMHYCAGRRSDRPATSLPRWKHARLAEYIAAHLGQEMHLKDLAAIVGLSPYYLARAYKASTGNSLWQHVLESRVTEARRLILARTELPLAVVAKDCGFDSYRQFIAAFRKFFGVLPSEYRKSLRAG</sequence>
<name>T1CCM9_9ZZZZ</name>
<accession>T1CCM9</accession>
<dbReference type="InterPro" id="IPR050204">
    <property type="entry name" value="AraC_XylS_family_regulators"/>
</dbReference>
<dbReference type="PANTHER" id="PTHR46796:SF6">
    <property type="entry name" value="ARAC SUBFAMILY"/>
    <property type="match status" value="1"/>
</dbReference>
<evidence type="ECO:0000313" key="5">
    <source>
        <dbReference type="EMBL" id="EQD80087.1"/>
    </source>
</evidence>